<evidence type="ECO:0000256" key="3">
    <source>
        <dbReference type="ARBA" id="ARBA00022840"/>
    </source>
</evidence>
<accession>A0A7Y0LYI9</accession>
<evidence type="ECO:0000313" key="6">
    <source>
        <dbReference type="Proteomes" id="UP000562124"/>
    </source>
</evidence>
<evidence type="ECO:0000256" key="2">
    <source>
        <dbReference type="ARBA" id="ARBA00022741"/>
    </source>
</evidence>
<keyword evidence="6" id="KW-1185">Reference proteome</keyword>
<dbReference type="Pfam" id="PF12399">
    <property type="entry name" value="BCA_ABC_TP_C"/>
    <property type="match status" value="1"/>
</dbReference>
<dbReference type="InterPro" id="IPR032823">
    <property type="entry name" value="BCA_ABC_TP_C"/>
</dbReference>
<dbReference type="InterPro" id="IPR051120">
    <property type="entry name" value="ABC_AA/LPS_Transport"/>
</dbReference>
<keyword evidence="3 5" id="KW-0067">ATP-binding</keyword>
<dbReference type="Pfam" id="PF00005">
    <property type="entry name" value="ABC_tran"/>
    <property type="match status" value="1"/>
</dbReference>
<gene>
    <name evidence="5" type="ORF">HIR71_02515</name>
</gene>
<evidence type="ECO:0000259" key="4">
    <source>
        <dbReference type="PROSITE" id="PS50893"/>
    </source>
</evidence>
<dbReference type="InterPro" id="IPR027417">
    <property type="entry name" value="P-loop_NTPase"/>
</dbReference>
<dbReference type="AlphaFoldDB" id="A0A7Y0LYI9"/>
<evidence type="ECO:0000313" key="5">
    <source>
        <dbReference type="EMBL" id="NMR19102.1"/>
    </source>
</evidence>
<feature type="domain" description="ABC transporter" evidence="4">
    <location>
        <begin position="50"/>
        <end position="291"/>
    </location>
</feature>
<dbReference type="SUPFAM" id="SSF52540">
    <property type="entry name" value="P-loop containing nucleoside triphosphate hydrolases"/>
    <property type="match status" value="1"/>
</dbReference>
<dbReference type="EMBL" id="JABCJJ010000002">
    <property type="protein sequence ID" value="NMR19102.1"/>
    <property type="molecule type" value="Genomic_DNA"/>
</dbReference>
<organism evidence="5 6">
    <name type="scientific">Cellulomonas fimi</name>
    <dbReference type="NCBI Taxonomy" id="1708"/>
    <lineage>
        <taxon>Bacteria</taxon>
        <taxon>Bacillati</taxon>
        <taxon>Actinomycetota</taxon>
        <taxon>Actinomycetes</taxon>
        <taxon>Micrococcales</taxon>
        <taxon>Cellulomonadaceae</taxon>
        <taxon>Cellulomonas</taxon>
    </lineage>
</organism>
<dbReference type="CDD" id="cd03219">
    <property type="entry name" value="ABC_Mj1267_LivG_branched"/>
    <property type="match status" value="1"/>
</dbReference>
<dbReference type="SMART" id="SM00382">
    <property type="entry name" value="AAA"/>
    <property type="match status" value="1"/>
</dbReference>
<dbReference type="PANTHER" id="PTHR45772:SF3">
    <property type="entry name" value="ABC TRANSPORTER ATP-BINDING PROTEIN"/>
    <property type="match status" value="1"/>
</dbReference>
<dbReference type="Proteomes" id="UP000562124">
    <property type="component" value="Unassembled WGS sequence"/>
</dbReference>
<dbReference type="Gene3D" id="3.40.50.300">
    <property type="entry name" value="P-loop containing nucleotide triphosphate hydrolases"/>
    <property type="match status" value="1"/>
</dbReference>
<dbReference type="InterPro" id="IPR003439">
    <property type="entry name" value="ABC_transporter-like_ATP-bd"/>
</dbReference>
<keyword evidence="2" id="KW-0547">Nucleotide-binding</keyword>
<dbReference type="GO" id="GO:0005886">
    <property type="term" value="C:plasma membrane"/>
    <property type="evidence" value="ECO:0007669"/>
    <property type="project" value="TreeGrafter"/>
</dbReference>
<sequence>MPAAQVPSVAGHGDGARCASVWRWSGVKAADADHTSTRADHRPSLGGALLTTSGLTKSFRGFTAVNGVDLQVREGSVHALVGPNGAGKTTLFNLLTGFLAPSSGTVTLAGQDVTGLPPEKMAHLGVARSFQITSLFDQLTATEHLELALQSSTGQGLKFWRSDVLMGRFADRSAELLEEVGLSDQAHEPAGALAYGRKRALELAIALALEPRLLLLDEPTAGMGIEDVSRTIELVRRVAVGRTVVFVDHNMHVVGSLADQVTVLQQGRVLAEGPYDAVRTDPRVITAYLGEEQDD</sequence>
<protein>
    <submittedName>
        <fullName evidence="5">ABC transporter ATP-binding protein</fullName>
    </submittedName>
</protein>
<evidence type="ECO:0000256" key="1">
    <source>
        <dbReference type="ARBA" id="ARBA00022448"/>
    </source>
</evidence>
<dbReference type="GO" id="GO:0005524">
    <property type="term" value="F:ATP binding"/>
    <property type="evidence" value="ECO:0007669"/>
    <property type="project" value="UniProtKB-KW"/>
</dbReference>
<reference evidence="5 6" key="1">
    <citation type="submission" date="2020-04" db="EMBL/GenBank/DDBJ databases">
        <title>Sequencing and Assembly of C. fimi.</title>
        <authorList>
            <person name="Ramsey A.R."/>
        </authorList>
    </citation>
    <scope>NUCLEOTIDE SEQUENCE [LARGE SCALE GENOMIC DNA]</scope>
    <source>
        <strain evidence="5 6">SB</strain>
    </source>
</reference>
<proteinExistence type="predicted"/>
<name>A0A7Y0LYI9_CELFI</name>
<keyword evidence="1" id="KW-0813">Transport</keyword>
<dbReference type="PANTHER" id="PTHR45772">
    <property type="entry name" value="CONSERVED COMPONENT OF ABC TRANSPORTER FOR NATURAL AMINO ACIDS-RELATED"/>
    <property type="match status" value="1"/>
</dbReference>
<dbReference type="PROSITE" id="PS50893">
    <property type="entry name" value="ABC_TRANSPORTER_2"/>
    <property type="match status" value="1"/>
</dbReference>
<dbReference type="GO" id="GO:0016887">
    <property type="term" value="F:ATP hydrolysis activity"/>
    <property type="evidence" value="ECO:0007669"/>
    <property type="project" value="InterPro"/>
</dbReference>
<dbReference type="InterPro" id="IPR003593">
    <property type="entry name" value="AAA+_ATPase"/>
</dbReference>
<comment type="caution">
    <text evidence="5">The sequence shown here is derived from an EMBL/GenBank/DDBJ whole genome shotgun (WGS) entry which is preliminary data.</text>
</comment>